<feature type="domain" description="HTH crp-type" evidence="4">
    <location>
        <begin position="148"/>
        <end position="221"/>
    </location>
</feature>
<reference evidence="5 6" key="1">
    <citation type="submission" date="2018-04" db="EMBL/GenBank/DDBJ databases">
        <title>Genome sequencing reveals highly heavy metal resistance and biotechnology application of the novel Enterobacter cloacae amazonensis isolated from wastewater river in Manaus - Amazonas.</title>
        <authorList>
            <person name="Astolfi M.C.T."/>
            <person name="Carvalho E.B.D.S."/>
            <person name="Lacerda L.B."/>
            <person name="Pinto M.V."/>
            <person name="Nogueira V.B."/>
            <person name="Barros A.M."/>
            <person name="Astolfi-Filho S."/>
        </authorList>
    </citation>
    <scope>NUCLEOTIDE SEQUENCE [LARGE SCALE GENOMIC DNA]</scope>
    <source>
        <strain evidence="6">amazonensis</strain>
    </source>
</reference>
<evidence type="ECO:0000313" key="6">
    <source>
        <dbReference type="Proteomes" id="UP000241614"/>
    </source>
</evidence>
<keyword evidence="1" id="KW-0805">Transcription regulation</keyword>
<dbReference type="OrthoDB" id="6624575at2"/>
<dbReference type="Proteomes" id="UP000241614">
    <property type="component" value="Unassembled WGS sequence"/>
</dbReference>
<comment type="caution">
    <text evidence="5">The sequence shown here is derived from an EMBL/GenBank/DDBJ whole genome shotgun (WGS) entry which is preliminary data.</text>
</comment>
<keyword evidence="2" id="KW-0238">DNA-binding</keyword>
<gene>
    <name evidence="5" type="ORF">DA103_11645</name>
</gene>
<dbReference type="InterPro" id="IPR014710">
    <property type="entry name" value="RmlC-like_jellyroll"/>
</dbReference>
<evidence type="ECO:0000313" key="5">
    <source>
        <dbReference type="EMBL" id="PTM35550.1"/>
    </source>
</evidence>
<evidence type="ECO:0000256" key="1">
    <source>
        <dbReference type="ARBA" id="ARBA00023015"/>
    </source>
</evidence>
<dbReference type="Gene3D" id="1.10.10.10">
    <property type="entry name" value="Winged helix-like DNA-binding domain superfamily/Winged helix DNA-binding domain"/>
    <property type="match status" value="1"/>
</dbReference>
<name>A0A2T4Y056_ENTCL</name>
<dbReference type="GO" id="GO:0006355">
    <property type="term" value="P:regulation of DNA-templated transcription"/>
    <property type="evidence" value="ECO:0007669"/>
    <property type="project" value="InterPro"/>
</dbReference>
<sequence>MNTQFCVDCQHCIFSEICQECMFTQSVPAFTHALQRRVQIRQGQCLFTAGEEVKHLIAVRSGCFTVVDEDKTLFAVYTPGQLIGGENLYHSHYHTTAIAVQDAEVCMIDYSAMYGLSQLTLGTFSHTIKLLSETADDNLKMIKVLLQHDAFKKVAMFILLMSERNKAKSFTATPFSLPLQQKEIASLLGITTSTLRRSIAKLEAEKCIALKSRKILINDAEMLRNSTVFHSKSRIDQSND</sequence>
<dbReference type="GO" id="GO:0003677">
    <property type="term" value="F:DNA binding"/>
    <property type="evidence" value="ECO:0007669"/>
    <property type="project" value="UniProtKB-KW"/>
</dbReference>
<dbReference type="SUPFAM" id="SSF51206">
    <property type="entry name" value="cAMP-binding domain-like"/>
    <property type="match status" value="1"/>
</dbReference>
<dbReference type="Pfam" id="PF13545">
    <property type="entry name" value="HTH_Crp_2"/>
    <property type="match status" value="1"/>
</dbReference>
<accession>A0A2T4Y056</accession>
<dbReference type="PROSITE" id="PS51063">
    <property type="entry name" value="HTH_CRP_2"/>
    <property type="match status" value="1"/>
</dbReference>
<dbReference type="Gene3D" id="2.60.120.10">
    <property type="entry name" value="Jelly Rolls"/>
    <property type="match status" value="1"/>
</dbReference>
<dbReference type="CDD" id="cd00038">
    <property type="entry name" value="CAP_ED"/>
    <property type="match status" value="1"/>
</dbReference>
<evidence type="ECO:0000256" key="3">
    <source>
        <dbReference type="ARBA" id="ARBA00023163"/>
    </source>
</evidence>
<dbReference type="EMBL" id="PZPP01000013">
    <property type="protein sequence ID" value="PTM35550.1"/>
    <property type="molecule type" value="Genomic_DNA"/>
</dbReference>
<evidence type="ECO:0000256" key="2">
    <source>
        <dbReference type="ARBA" id="ARBA00023125"/>
    </source>
</evidence>
<dbReference type="InterPro" id="IPR000595">
    <property type="entry name" value="cNMP-bd_dom"/>
</dbReference>
<dbReference type="SMART" id="SM00419">
    <property type="entry name" value="HTH_CRP"/>
    <property type="match status" value="1"/>
</dbReference>
<dbReference type="InterPro" id="IPR012318">
    <property type="entry name" value="HTH_CRP"/>
</dbReference>
<dbReference type="InterPro" id="IPR018490">
    <property type="entry name" value="cNMP-bd_dom_sf"/>
</dbReference>
<dbReference type="Pfam" id="PF00027">
    <property type="entry name" value="cNMP_binding"/>
    <property type="match status" value="1"/>
</dbReference>
<proteinExistence type="predicted"/>
<protein>
    <recommendedName>
        <fullName evidence="4">HTH crp-type domain-containing protein</fullName>
    </recommendedName>
</protein>
<evidence type="ECO:0000259" key="4">
    <source>
        <dbReference type="PROSITE" id="PS51063"/>
    </source>
</evidence>
<dbReference type="InterPro" id="IPR036390">
    <property type="entry name" value="WH_DNA-bd_sf"/>
</dbReference>
<keyword evidence="3" id="KW-0804">Transcription</keyword>
<dbReference type="InterPro" id="IPR036388">
    <property type="entry name" value="WH-like_DNA-bd_sf"/>
</dbReference>
<dbReference type="SUPFAM" id="SSF46785">
    <property type="entry name" value="Winged helix' DNA-binding domain"/>
    <property type="match status" value="1"/>
</dbReference>
<dbReference type="AlphaFoldDB" id="A0A2T4Y056"/>
<organism evidence="5 6">
    <name type="scientific">Enterobacter cloacae</name>
    <dbReference type="NCBI Taxonomy" id="550"/>
    <lineage>
        <taxon>Bacteria</taxon>
        <taxon>Pseudomonadati</taxon>
        <taxon>Pseudomonadota</taxon>
        <taxon>Gammaproteobacteria</taxon>
        <taxon>Enterobacterales</taxon>
        <taxon>Enterobacteriaceae</taxon>
        <taxon>Enterobacter</taxon>
        <taxon>Enterobacter cloacae complex</taxon>
    </lineage>
</organism>